<name>A0A6J5NDW0_9CAUD</name>
<gene>
    <name evidence="2" type="ORF">UFOVP670_5</name>
</gene>
<accession>A0A6J5NDW0</accession>
<feature type="transmembrane region" description="Helical" evidence="1">
    <location>
        <begin position="110"/>
        <end position="126"/>
    </location>
</feature>
<keyword evidence="1" id="KW-0472">Membrane</keyword>
<organism evidence="2">
    <name type="scientific">uncultured Caudovirales phage</name>
    <dbReference type="NCBI Taxonomy" id="2100421"/>
    <lineage>
        <taxon>Viruses</taxon>
        <taxon>Duplodnaviria</taxon>
        <taxon>Heunggongvirae</taxon>
        <taxon>Uroviricota</taxon>
        <taxon>Caudoviricetes</taxon>
        <taxon>Peduoviridae</taxon>
        <taxon>Maltschvirus</taxon>
        <taxon>Maltschvirus maltsch</taxon>
    </lineage>
</organism>
<dbReference type="Pfam" id="PF11351">
    <property type="entry name" value="GTA_holin_3TM"/>
    <property type="match status" value="1"/>
</dbReference>
<keyword evidence="1" id="KW-1133">Transmembrane helix</keyword>
<proteinExistence type="predicted"/>
<dbReference type="EMBL" id="LR796632">
    <property type="protein sequence ID" value="CAB4155335.1"/>
    <property type="molecule type" value="Genomic_DNA"/>
</dbReference>
<evidence type="ECO:0000256" key="1">
    <source>
        <dbReference type="SAM" id="Phobius"/>
    </source>
</evidence>
<keyword evidence="1" id="KW-0812">Transmembrane</keyword>
<dbReference type="InterPro" id="IPR021497">
    <property type="entry name" value="GTA_holin_3TM"/>
</dbReference>
<evidence type="ECO:0000313" key="2">
    <source>
        <dbReference type="EMBL" id="CAB4155335.1"/>
    </source>
</evidence>
<sequence length="135" mass="14163">MIPAILTALVPALGTLVDRLIPDRAAAERAKADMEAALVKAANDAALAQVEVNKIEAGHGSVFVAGWRPAIGWVCAAALAWAFIVAPIASWGMAMFGLRETLPAIGTDNLFELVLAMLGLGGLRTFEKLRGVARQ</sequence>
<protein>
    <submittedName>
        <fullName evidence="2">Holin of 3TMs, for gene-transfer release</fullName>
    </submittedName>
</protein>
<reference evidence="2" key="1">
    <citation type="submission" date="2020-04" db="EMBL/GenBank/DDBJ databases">
        <authorList>
            <person name="Chiriac C."/>
            <person name="Salcher M."/>
            <person name="Ghai R."/>
            <person name="Kavagutti S V."/>
        </authorList>
    </citation>
    <scope>NUCLEOTIDE SEQUENCE</scope>
</reference>
<feature type="transmembrane region" description="Helical" evidence="1">
    <location>
        <begin position="70"/>
        <end position="98"/>
    </location>
</feature>